<dbReference type="AlphaFoldDB" id="A0A329M7Q9"/>
<name>A0A329M7Q9_9MYCO</name>
<evidence type="ECO:0000256" key="1">
    <source>
        <dbReference type="SAM" id="MobiDB-lite"/>
    </source>
</evidence>
<dbReference type="EMBL" id="QMEV01000004">
    <property type="protein sequence ID" value="RAV16005.1"/>
    <property type="molecule type" value="Genomic_DNA"/>
</dbReference>
<dbReference type="Proteomes" id="UP000250915">
    <property type="component" value="Unassembled WGS sequence"/>
</dbReference>
<feature type="compositionally biased region" description="Basic residues" evidence="1">
    <location>
        <begin position="33"/>
        <end position="45"/>
    </location>
</feature>
<protein>
    <submittedName>
        <fullName evidence="2">Uncharacterized protein</fullName>
    </submittedName>
</protein>
<reference evidence="2 3" key="1">
    <citation type="submission" date="2018-06" db="EMBL/GenBank/DDBJ databases">
        <title>NTM in soil in Japan.</title>
        <authorList>
            <person name="Ohya K."/>
        </authorList>
    </citation>
    <scope>NUCLEOTIDE SEQUENCE [LARGE SCALE GENOMIC DNA]</scope>
    <source>
        <strain evidence="2 3">GF28</strain>
    </source>
</reference>
<accession>A0A329M7Q9</accession>
<gene>
    <name evidence="2" type="ORF">DQP57_03815</name>
</gene>
<feature type="region of interest" description="Disordered" evidence="1">
    <location>
        <begin position="97"/>
        <end position="121"/>
    </location>
</feature>
<organism evidence="2 3">
    <name type="scientific">Mycobacterium colombiense</name>
    <dbReference type="NCBI Taxonomy" id="339268"/>
    <lineage>
        <taxon>Bacteria</taxon>
        <taxon>Bacillati</taxon>
        <taxon>Actinomycetota</taxon>
        <taxon>Actinomycetes</taxon>
        <taxon>Mycobacteriales</taxon>
        <taxon>Mycobacteriaceae</taxon>
        <taxon>Mycobacterium</taxon>
        <taxon>Mycobacterium avium complex (MAC)</taxon>
    </lineage>
</organism>
<sequence>MDRVARAGPHIARSQVQVSAGRGPRELPPPTMRRPRWPRSPRARWPRPAPSCGAILRCEVTLTPARRRARARTRWPPESSRTARWVLALHGGVNCPIGSEGADVPEDDRLKPFGVAPRDVQ</sequence>
<proteinExistence type="predicted"/>
<evidence type="ECO:0000313" key="2">
    <source>
        <dbReference type="EMBL" id="RAV16005.1"/>
    </source>
</evidence>
<evidence type="ECO:0000313" key="3">
    <source>
        <dbReference type="Proteomes" id="UP000250915"/>
    </source>
</evidence>
<comment type="caution">
    <text evidence="2">The sequence shown here is derived from an EMBL/GenBank/DDBJ whole genome shotgun (WGS) entry which is preliminary data.</text>
</comment>
<feature type="region of interest" description="Disordered" evidence="1">
    <location>
        <begin position="1"/>
        <end position="48"/>
    </location>
</feature>